<evidence type="ECO:0000256" key="2">
    <source>
        <dbReference type="SAM" id="Phobius"/>
    </source>
</evidence>
<keyword evidence="4" id="KW-1185">Reference proteome</keyword>
<keyword evidence="2" id="KW-1133">Transmembrane helix</keyword>
<keyword evidence="2" id="KW-0472">Membrane</keyword>
<dbReference type="eggNOG" id="arCOG11670">
    <property type="taxonomic scope" value="Archaea"/>
</dbReference>
<evidence type="ECO:0000256" key="1">
    <source>
        <dbReference type="SAM" id="Coils"/>
    </source>
</evidence>
<dbReference type="Proteomes" id="UP000000663">
    <property type="component" value="Chromosome"/>
</dbReference>
<feature type="transmembrane region" description="Helical" evidence="2">
    <location>
        <begin position="114"/>
        <end position="135"/>
    </location>
</feature>
<organism evidence="3 4">
    <name type="scientific">Methanocella arvoryzae (strain DSM 22066 / NBRC 105507 / MRE50)</name>
    <dbReference type="NCBI Taxonomy" id="351160"/>
    <lineage>
        <taxon>Archaea</taxon>
        <taxon>Methanobacteriati</taxon>
        <taxon>Methanobacteriota</taxon>
        <taxon>Stenosarchaea group</taxon>
        <taxon>Methanomicrobia</taxon>
        <taxon>Methanocellales</taxon>
        <taxon>Methanocellaceae</taxon>
        <taxon>Methanocella</taxon>
    </lineage>
</organism>
<dbReference type="GeneID" id="5143217"/>
<evidence type="ECO:0000313" key="4">
    <source>
        <dbReference type="Proteomes" id="UP000000663"/>
    </source>
</evidence>
<keyword evidence="2" id="KW-0812">Transmembrane</keyword>
<evidence type="ECO:0000313" key="3">
    <source>
        <dbReference type="EMBL" id="CAJ37280.1"/>
    </source>
</evidence>
<dbReference type="RefSeq" id="WP_012035297.1">
    <property type="nucleotide sequence ID" value="NC_009464.1"/>
</dbReference>
<dbReference type="AlphaFoldDB" id="Q0W2W3"/>
<sequence length="137" mass="14888">MGDKELSPDEIQAFRQELADIKADMMRKELEEIKKERMRKELEEIRLEREMSTVQKRPAVSARAGEPQLSLPNVLLAVVCLLAAGYLIGTLHTINVTSTVDGLLTGYGLPAAGSIVILVLAVVLALFGAGMVTIAKK</sequence>
<dbReference type="KEGG" id="rci:RCIX2155"/>
<proteinExistence type="predicted"/>
<accession>Q0W2W3</accession>
<feature type="transmembrane region" description="Helical" evidence="2">
    <location>
        <begin position="73"/>
        <end position="94"/>
    </location>
</feature>
<reference evidence="3 4" key="1">
    <citation type="journal article" date="2006" name="Science">
        <title>Genome of rice cluster I archaea -- the key methane producers in the rice rhizosphere.</title>
        <authorList>
            <person name="Erkel C."/>
            <person name="Kube M."/>
            <person name="Reinhardt R."/>
            <person name="Liesack W."/>
        </authorList>
    </citation>
    <scope>NUCLEOTIDE SEQUENCE [LARGE SCALE GENOMIC DNA]</scope>
    <source>
        <strain evidence="4">DSM 22066 / NBRC 105507 / MRE50</strain>
    </source>
</reference>
<dbReference type="STRING" id="351160.RCIX2155"/>
<name>Q0W2W3_METAR</name>
<keyword evidence="1" id="KW-0175">Coiled coil</keyword>
<feature type="coiled-coil region" evidence="1">
    <location>
        <begin position="11"/>
        <end position="55"/>
    </location>
</feature>
<dbReference type="EMBL" id="AM114193">
    <property type="protein sequence ID" value="CAJ37280.1"/>
    <property type="molecule type" value="Genomic_DNA"/>
</dbReference>
<gene>
    <name evidence="3" type="ORF">RCIX2155</name>
</gene>
<protein>
    <submittedName>
        <fullName evidence="3">Uncharacterized protein</fullName>
    </submittedName>
</protein>